<protein>
    <recommendedName>
        <fullName evidence="2">3-hydroxyisobutyryl-CoA hydrolase</fullName>
        <ecNumber evidence="2">3.1.2.4</ecNumber>
    </recommendedName>
</protein>
<evidence type="ECO:0000256" key="2">
    <source>
        <dbReference type="ARBA" id="ARBA00011915"/>
    </source>
</evidence>
<sequence length="362" mass="39146">MHASIVRMYAAGAVLCVDTATCRTITLSHPSALNVMTLPMIQDLYRLYITEPHPHNDALYVLRGDGRRSFSAGGDVKALADPHRAEENSKFYMAEYRVDAHIAAMPQVQVAMWAGHVLGSGVGVSIHSDHRVACETTRFAMPETRIGVVNDVGTSWVFSSLPIKGLGAYMAITGSAVKGADAYHAGLATHYIPLERFNEVEAALTTLPGGSAAESCLDAFAADVPVPPFTLAEHEAVIAKTFGSIEESTRLQDIMERLRTDGSGFALDTLALMERISPLAMTLALENMKRQHTPVCSSLMDCLRGDFAAIQAPGLQREFAIGVEALLVTKEKHPKWTHKSVQDVDVSVVRSMITPPPSLSSF</sequence>
<dbReference type="InterPro" id="IPR045004">
    <property type="entry name" value="ECH_dom"/>
</dbReference>
<dbReference type="InterPro" id="IPR032259">
    <property type="entry name" value="HIBYL-CoA-H"/>
</dbReference>
<dbReference type="SUPFAM" id="SSF52096">
    <property type="entry name" value="ClpP/crotonase"/>
    <property type="match status" value="1"/>
</dbReference>
<dbReference type="EC" id="3.1.2.4" evidence="2"/>
<comment type="catalytic activity">
    <reaction evidence="1">
        <text>3-hydroxy-2-methylpropanoyl-CoA + H2O = 3-hydroxy-2-methylpropanoate + CoA + H(+)</text>
        <dbReference type="Rhea" id="RHEA:20888"/>
        <dbReference type="ChEBI" id="CHEBI:11805"/>
        <dbReference type="ChEBI" id="CHEBI:15377"/>
        <dbReference type="ChEBI" id="CHEBI:15378"/>
        <dbReference type="ChEBI" id="CHEBI:57287"/>
        <dbReference type="ChEBI" id="CHEBI:57340"/>
        <dbReference type="EC" id="3.1.2.4"/>
    </reaction>
</comment>
<evidence type="ECO:0000313" key="5">
    <source>
        <dbReference type="EMBL" id="KPI85886.1"/>
    </source>
</evidence>
<dbReference type="Gene3D" id="3.90.226.10">
    <property type="entry name" value="2-enoyl-CoA Hydratase, Chain A, domain 1"/>
    <property type="match status" value="1"/>
</dbReference>
<dbReference type="InterPro" id="IPR029045">
    <property type="entry name" value="ClpP/crotonase-like_dom_sf"/>
</dbReference>
<dbReference type="OrthoDB" id="1737613at2759"/>
<proteinExistence type="predicted"/>
<evidence type="ECO:0000259" key="4">
    <source>
        <dbReference type="Pfam" id="PF16113"/>
    </source>
</evidence>
<dbReference type="EMBL" id="LJSK01000160">
    <property type="protein sequence ID" value="KPI85886.1"/>
    <property type="molecule type" value="Genomic_DNA"/>
</dbReference>
<evidence type="ECO:0000313" key="6">
    <source>
        <dbReference type="Proteomes" id="UP000038009"/>
    </source>
</evidence>
<evidence type="ECO:0000256" key="1">
    <source>
        <dbReference type="ARBA" id="ARBA00001709"/>
    </source>
</evidence>
<dbReference type="VEuPathDB" id="TriTrypDB:Lsey_0160_0200"/>
<dbReference type="Pfam" id="PF16113">
    <property type="entry name" value="ECH_2"/>
    <property type="match status" value="1"/>
</dbReference>
<gene>
    <name evidence="5" type="ORF">ABL78_5067</name>
</gene>
<accession>A0A0N0P500</accession>
<dbReference type="Proteomes" id="UP000038009">
    <property type="component" value="Unassembled WGS sequence"/>
</dbReference>
<keyword evidence="3 5" id="KW-0378">Hydrolase</keyword>
<dbReference type="PANTHER" id="PTHR43176:SF3">
    <property type="entry name" value="3-HYDROXYISOBUTYRYL-COA HYDROLASE, MITOCHONDRIAL"/>
    <property type="match status" value="1"/>
</dbReference>
<keyword evidence="6" id="KW-1185">Reference proteome</keyword>
<dbReference type="GO" id="GO:0003860">
    <property type="term" value="F:3-hydroxyisobutyryl-CoA hydrolase activity"/>
    <property type="evidence" value="ECO:0007669"/>
    <property type="project" value="UniProtKB-EC"/>
</dbReference>
<feature type="domain" description="Enoyl-CoA hydratase/isomerase" evidence="4">
    <location>
        <begin position="22"/>
        <end position="352"/>
    </location>
</feature>
<dbReference type="CDD" id="cd06558">
    <property type="entry name" value="crotonase-like"/>
    <property type="match status" value="1"/>
</dbReference>
<reference evidence="5 6" key="1">
    <citation type="journal article" date="2015" name="PLoS Pathog.">
        <title>Leptomonas seymouri: Adaptations to the Dixenous Life Cycle Analyzed by Genome Sequencing, Transcriptome Profiling and Co-infection with Leishmania donovani.</title>
        <authorList>
            <person name="Kraeva N."/>
            <person name="Butenko A."/>
            <person name="Hlavacova J."/>
            <person name="Kostygov A."/>
            <person name="Myskova J."/>
            <person name="Grybchuk D."/>
            <person name="Lestinova T."/>
            <person name="Votypka J."/>
            <person name="Volf P."/>
            <person name="Opperdoes F."/>
            <person name="Flegontov P."/>
            <person name="Lukes J."/>
            <person name="Yurchenko V."/>
        </authorList>
    </citation>
    <scope>NUCLEOTIDE SEQUENCE [LARGE SCALE GENOMIC DNA]</scope>
    <source>
        <strain evidence="5 6">ATCC 30220</strain>
    </source>
</reference>
<organism evidence="5 6">
    <name type="scientific">Leptomonas seymouri</name>
    <dbReference type="NCBI Taxonomy" id="5684"/>
    <lineage>
        <taxon>Eukaryota</taxon>
        <taxon>Discoba</taxon>
        <taxon>Euglenozoa</taxon>
        <taxon>Kinetoplastea</taxon>
        <taxon>Metakinetoplastina</taxon>
        <taxon>Trypanosomatida</taxon>
        <taxon>Trypanosomatidae</taxon>
        <taxon>Leishmaniinae</taxon>
        <taxon>Leptomonas</taxon>
    </lineage>
</organism>
<dbReference type="GO" id="GO:0006574">
    <property type="term" value="P:L-valine catabolic process"/>
    <property type="evidence" value="ECO:0007669"/>
    <property type="project" value="TreeGrafter"/>
</dbReference>
<dbReference type="PANTHER" id="PTHR43176">
    <property type="entry name" value="3-HYDROXYISOBUTYRYL-COA HYDROLASE-RELATED"/>
    <property type="match status" value="1"/>
</dbReference>
<evidence type="ECO:0000256" key="3">
    <source>
        <dbReference type="ARBA" id="ARBA00022801"/>
    </source>
</evidence>
<dbReference type="AlphaFoldDB" id="A0A0N0P500"/>
<comment type="caution">
    <text evidence="5">The sequence shown here is derived from an EMBL/GenBank/DDBJ whole genome shotgun (WGS) entry which is preliminary data.</text>
</comment>
<name>A0A0N0P500_LEPSE</name>
<dbReference type="OMA" id="EMALYIG"/>